<dbReference type="HOGENOM" id="CLU_1817734_0_0_1"/>
<dbReference type="KEGG" id="dpx:DAPPUDRAFT_248562"/>
<sequence>MAACGVLSNCLDDFSKEREELSVNKSSLVQETPVVEINLEWCSWAGTVYVESSSQTESEDVAEVVYEPFLSKITLNGLRRFFGTIQMSGRCGDKPTAASFLELFRLLTMYYTTKQVLRGANCDVEERSVILTSYSSCIKKRF</sequence>
<name>E9GUE1_DAPPU</name>
<proteinExistence type="predicted"/>
<reference evidence="1 2" key="1">
    <citation type="journal article" date="2011" name="Science">
        <title>The ecoresponsive genome of Daphnia pulex.</title>
        <authorList>
            <person name="Colbourne J.K."/>
            <person name="Pfrender M.E."/>
            <person name="Gilbert D."/>
            <person name="Thomas W.K."/>
            <person name="Tucker A."/>
            <person name="Oakley T.H."/>
            <person name="Tokishita S."/>
            <person name="Aerts A."/>
            <person name="Arnold G.J."/>
            <person name="Basu M.K."/>
            <person name="Bauer D.J."/>
            <person name="Caceres C.E."/>
            <person name="Carmel L."/>
            <person name="Casola C."/>
            <person name="Choi J.H."/>
            <person name="Detter J.C."/>
            <person name="Dong Q."/>
            <person name="Dusheyko S."/>
            <person name="Eads B.D."/>
            <person name="Frohlich T."/>
            <person name="Geiler-Samerotte K.A."/>
            <person name="Gerlach D."/>
            <person name="Hatcher P."/>
            <person name="Jogdeo S."/>
            <person name="Krijgsveld J."/>
            <person name="Kriventseva E.V."/>
            <person name="Kultz D."/>
            <person name="Laforsch C."/>
            <person name="Lindquist E."/>
            <person name="Lopez J."/>
            <person name="Manak J.R."/>
            <person name="Muller J."/>
            <person name="Pangilinan J."/>
            <person name="Patwardhan R.P."/>
            <person name="Pitluck S."/>
            <person name="Pritham E.J."/>
            <person name="Rechtsteiner A."/>
            <person name="Rho M."/>
            <person name="Rogozin I.B."/>
            <person name="Sakarya O."/>
            <person name="Salamov A."/>
            <person name="Schaack S."/>
            <person name="Shapiro H."/>
            <person name="Shiga Y."/>
            <person name="Skalitzky C."/>
            <person name="Smith Z."/>
            <person name="Souvorov A."/>
            <person name="Sung W."/>
            <person name="Tang Z."/>
            <person name="Tsuchiya D."/>
            <person name="Tu H."/>
            <person name="Vos H."/>
            <person name="Wang M."/>
            <person name="Wolf Y.I."/>
            <person name="Yamagata H."/>
            <person name="Yamada T."/>
            <person name="Ye Y."/>
            <person name="Shaw J.R."/>
            <person name="Andrews J."/>
            <person name="Crease T.J."/>
            <person name="Tang H."/>
            <person name="Lucas S.M."/>
            <person name="Robertson H.M."/>
            <person name="Bork P."/>
            <person name="Koonin E.V."/>
            <person name="Zdobnov E.M."/>
            <person name="Grigoriev I.V."/>
            <person name="Lynch M."/>
            <person name="Boore J.L."/>
        </authorList>
    </citation>
    <scope>NUCLEOTIDE SEQUENCE [LARGE SCALE GENOMIC DNA]</scope>
</reference>
<evidence type="ECO:0000313" key="2">
    <source>
        <dbReference type="Proteomes" id="UP000000305"/>
    </source>
</evidence>
<evidence type="ECO:0000313" key="1">
    <source>
        <dbReference type="EMBL" id="EFX76864.1"/>
    </source>
</evidence>
<dbReference type="InParanoid" id="E9GUE1"/>
<protein>
    <submittedName>
        <fullName evidence="1">Uncharacterized protein</fullName>
    </submittedName>
</protein>
<dbReference type="AlphaFoldDB" id="E9GUE1"/>
<organism evidence="1 2">
    <name type="scientific">Daphnia pulex</name>
    <name type="common">Water flea</name>
    <dbReference type="NCBI Taxonomy" id="6669"/>
    <lineage>
        <taxon>Eukaryota</taxon>
        <taxon>Metazoa</taxon>
        <taxon>Ecdysozoa</taxon>
        <taxon>Arthropoda</taxon>
        <taxon>Crustacea</taxon>
        <taxon>Branchiopoda</taxon>
        <taxon>Diplostraca</taxon>
        <taxon>Cladocera</taxon>
        <taxon>Anomopoda</taxon>
        <taxon>Daphniidae</taxon>
        <taxon>Daphnia</taxon>
    </lineage>
</organism>
<dbReference type="EMBL" id="GL732566">
    <property type="protein sequence ID" value="EFX76864.1"/>
    <property type="molecule type" value="Genomic_DNA"/>
</dbReference>
<accession>E9GUE1</accession>
<keyword evidence="2" id="KW-1185">Reference proteome</keyword>
<dbReference type="Proteomes" id="UP000000305">
    <property type="component" value="Unassembled WGS sequence"/>
</dbReference>
<dbReference type="OrthoDB" id="6485269at2759"/>
<gene>
    <name evidence="1" type="ORF">DAPPUDRAFT_248562</name>
</gene>